<evidence type="ECO:0000313" key="3">
    <source>
        <dbReference type="Proteomes" id="UP000594638"/>
    </source>
</evidence>
<evidence type="ECO:0000259" key="1">
    <source>
        <dbReference type="Pfam" id="PF14683"/>
    </source>
</evidence>
<evidence type="ECO:0000313" key="2">
    <source>
        <dbReference type="EMBL" id="CAA2985955.1"/>
    </source>
</evidence>
<gene>
    <name evidence="2" type="ORF">OLEA9_A061176</name>
</gene>
<dbReference type="PANTHER" id="PTHR32018:SF54">
    <property type="entry name" value="RHAMNOGALACTURONATE LYASE B ISOFORM X1-RELATED"/>
    <property type="match status" value="1"/>
</dbReference>
<dbReference type="InterPro" id="IPR029411">
    <property type="entry name" value="RG-lyase_III"/>
</dbReference>
<dbReference type="AlphaFoldDB" id="A0A8S0S0Y4"/>
<dbReference type="Proteomes" id="UP000594638">
    <property type="component" value="Unassembled WGS sequence"/>
</dbReference>
<dbReference type="Gramene" id="OE9A061176T1">
    <property type="protein sequence ID" value="OE9A061176C1"/>
    <property type="gene ID" value="OE9A061176"/>
</dbReference>
<dbReference type="InterPro" id="IPR008979">
    <property type="entry name" value="Galactose-bd-like_sf"/>
</dbReference>
<keyword evidence="3" id="KW-1185">Reference proteome</keyword>
<protein>
    <recommendedName>
        <fullName evidence="1">Rhamnogalacturonan lyase domain-containing protein</fullName>
    </recommendedName>
</protein>
<organism evidence="2 3">
    <name type="scientific">Olea europaea subsp. europaea</name>
    <dbReference type="NCBI Taxonomy" id="158383"/>
    <lineage>
        <taxon>Eukaryota</taxon>
        <taxon>Viridiplantae</taxon>
        <taxon>Streptophyta</taxon>
        <taxon>Embryophyta</taxon>
        <taxon>Tracheophyta</taxon>
        <taxon>Spermatophyta</taxon>
        <taxon>Magnoliopsida</taxon>
        <taxon>eudicotyledons</taxon>
        <taxon>Gunneridae</taxon>
        <taxon>Pentapetalae</taxon>
        <taxon>asterids</taxon>
        <taxon>lamiids</taxon>
        <taxon>Lamiales</taxon>
        <taxon>Oleaceae</taxon>
        <taxon>Oleeae</taxon>
        <taxon>Olea</taxon>
    </lineage>
</organism>
<sequence length="121" mass="13642">MKECFTNEGKVITRRNHVEDQTVNQAGVYKLCVALASASLGELQVGVDNPNTNSLLFLSGLIGRDNSIARHEILGLLWLYSIDIHGAILVQWDNTVYLTQPRNASPFQRLMYDYIRLEAPH</sequence>
<dbReference type="InterPro" id="IPR051850">
    <property type="entry name" value="Polysacch_Lyase_4"/>
</dbReference>
<dbReference type="EMBL" id="CACTIH010003835">
    <property type="protein sequence ID" value="CAA2985955.1"/>
    <property type="molecule type" value="Genomic_DNA"/>
</dbReference>
<proteinExistence type="predicted"/>
<feature type="domain" description="Rhamnogalacturonan lyase" evidence="1">
    <location>
        <begin position="22"/>
        <end position="117"/>
    </location>
</feature>
<comment type="caution">
    <text evidence="2">The sequence shown here is derived from an EMBL/GenBank/DDBJ whole genome shotgun (WGS) entry which is preliminary data.</text>
</comment>
<dbReference type="PANTHER" id="PTHR32018">
    <property type="entry name" value="RHAMNOGALACTURONATE LYASE FAMILY PROTEIN"/>
    <property type="match status" value="1"/>
</dbReference>
<dbReference type="Pfam" id="PF14683">
    <property type="entry name" value="CBM-like"/>
    <property type="match status" value="1"/>
</dbReference>
<accession>A0A8S0S0Y4</accession>
<name>A0A8S0S0Y4_OLEEU</name>
<dbReference type="SUPFAM" id="SSF49785">
    <property type="entry name" value="Galactose-binding domain-like"/>
    <property type="match status" value="1"/>
</dbReference>
<dbReference type="OrthoDB" id="2130367at2759"/>
<reference evidence="2 3" key="1">
    <citation type="submission" date="2019-12" db="EMBL/GenBank/DDBJ databases">
        <authorList>
            <person name="Alioto T."/>
            <person name="Alioto T."/>
            <person name="Gomez Garrido J."/>
        </authorList>
    </citation>
    <scope>NUCLEOTIDE SEQUENCE [LARGE SCALE GENOMIC DNA]</scope>
</reference>